<dbReference type="AlphaFoldDB" id="A0A9P1RCM8"/>
<name>A0A9P1RCM8_PSEAI</name>
<evidence type="ECO:0000313" key="2">
    <source>
        <dbReference type="Proteomes" id="UP000045039"/>
    </source>
</evidence>
<accession>A0A9P1RCM8</accession>
<gene>
    <name evidence="1" type="ORF">PAERUG_P19_London_7_VIM_2_05_10_05699</name>
</gene>
<dbReference type="EMBL" id="CVVU01000245">
    <property type="protein sequence ID" value="CRP82774.1"/>
    <property type="molecule type" value="Genomic_DNA"/>
</dbReference>
<organism evidence="1 2">
    <name type="scientific">Pseudomonas aeruginosa</name>
    <dbReference type="NCBI Taxonomy" id="287"/>
    <lineage>
        <taxon>Bacteria</taxon>
        <taxon>Pseudomonadati</taxon>
        <taxon>Pseudomonadota</taxon>
        <taxon>Gammaproteobacteria</taxon>
        <taxon>Pseudomonadales</taxon>
        <taxon>Pseudomonadaceae</taxon>
        <taxon>Pseudomonas</taxon>
    </lineage>
</organism>
<sequence>MADNVVEVGDFSIARKGRIDRYDRQKCRHLRVELNDHGETVICSDCGVQVSAYWALNMVAERLSAEWSKLQRAKKQLSEDKSANLHLVAARVVEKAWRKRDLVPCCPHCGEGISPTDGFGNSLVSKRIDSARRATRAKAKQRESDHV</sequence>
<protein>
    <submittedName>
        <fullName evidence="1">Uncharacterized protein</fullName>
    </submittedName>
</protein>
<evidence type="ECO:0000313" key="1">
    <source>
        <dbReference type="EMBL" id="CRP82774.1"/>
    </source>
</evidence>
<proteinExistence type="predicted"/>
<reference evidence="2" key="1">
    <citation type="submission" date="2015-06" db="EMBL/GenBank/DDBJ databases">
        <authorList>
            <person name="Radhakrishnan Rajesh"/>
            <person name="Underwood Anthony"/>
            <person name="Al-Shahib Ali"/>
        </authorList>
    </citation>
    <scope>NUCLEOTIDE SEQUENCE [LARGE SCALE GENOMIC DNA]</scope>
    <source>
        <strain evidence="2">P19_London_7_VIM_2_05_10</strain>
    </source>
</reference>
<dbReference type="Proteomes" id="UP000045039">
    <property type="component" value="Unassembled WGS sequence"/>
</dbReference>
<dbReference type="RefSeq" id="WP_003149190.1">
    <property type="nucleotide sequence ID" value="NZ_CAADLS010000314.1"/>
</dbReference>
<dbReference type="GeneID" id="42591742"/>
<comment type="caution">
    <text evidence="1">The sequence shown here is derived from an EMBL/GenBank/DDBJ whole genome shotgun (WGS) entry which is preliminary data.</text>
</comment>